<sequence>VMGPARCDMCLVAFVAFVFTLSVMTTPIAICALCAFIAFIYTLCVMGDGRSHAGARRRRQSPPPIPIPLPRGQGGPHCPVDRPNPRPRNPPVNPPPNRRNDNRGRRVPAVIPENQIQNRITRLSTCVFEAERRLRVVDQLVRNLRADHLRDLRADRIRVQVRTERRVDREVPPPYVPDDVPVVDQEPPAVEPGLFGHLWEPIPFNPADWVVPEVFCEECGIWMVDTGHVDHEPVLPLGF</sequence>
<dbReference type="AlphaFoldDB" id="A0A9P7GDE2"/>
<reference evidence="3" key="1">
    <citation type="submission" date="2021-02" db="EMBL/GenBank/DDBJ databases">
        <authorList>
            <person name="Nieuwenhuis M."/>
            <person name="Van De Peppel L.J.J."/>
        </authorList>
    </citation>
    <scope>NUCLEOTIDE SEQUENCE</scope>
    <source>
        <strain evidence="3">D49</strain>
    </source>
</reference>
<name>A0A9P7GDE2_9AGAR</name>
<feature type="region of interest" description="Disordered" evidence="1">
    <location>
        <begin position="53"/>
        <end position="106"/>
    </location>
</feature>
<evidence type="ECO:0000313" key="4">
    <source>
        <dbReference type="Proteomes" id="UP000717328"/>
    </source>
</evidence>
<protein>
    <submittedName>
        <fullName evidence="3">Uncharacterized protein</fullName>
    </submittedName>
</protein>
<dbReference type="EMBL" id="JABCKI010002706">
    <property type="protein sequence ID" value="KAG5644952.1"/>
    <property type="molecule type" value="Genomic_DNA"/>
</dbReference>
<evidence type="ECO:0000256" key="1">
    <source>
        <dbReference type="SAM" id="MobiDB-lite"/>
    </source>
</evidence>
<gene>
    <name evidence="3" type="ORF">H0H81_009327</name>
</gene>
<feature type="non-terminal residue" evidence="3">
    <location>
        <position position="1"/>
    </location>
</feature>
<feature type="compositionally biased region" description="Pro residues" evidence="1">
    <location>
        <begin position="86"/>
        <end position="97"/>
    </location>
</feature>
<evidence type="ECO:0000256" key="2">
    <source>
        <dbReference type="SAM" id="Phobius"/>
    </source>
</evidence>
<comment type="caution">
    <text evidence="3">The sequence shown here is derived from an EMBL/GenBank/DDBJ whole genome shotgun (WGS) entry which is preliminary data.</text>
</comment>
<keyword evidence="2" id="KW-0812">Transmembrane</keyword>
<reference evidence="3" key="2">
    <citation type="submission" date="2021-10" db="EMBL/GenBank/DDBJ databases">
        <title>Phylogenomics reveals ancestral predisposition of the termite-cultivated fungus Termitomyces towards a domesticated lifestyle.</title>
        <authorList>
            <person name="Auxier B."/>
            <person name="Grum-Grzhimaylo A."/>
            <person name="Cardenas M.E."/>
            <person name="Lodge J.D."/>
            <person name="Laessoe T."/>
            <person name="Pedersen O."/>
            <person name="Smith M.E."/>
            <person name="Kuyper T.W."/>
            <person name="Franco-Molano E.A."/>
            <person name="Baroni T.J."/>
            <person name="Aanen D.K."/>
        </authorList>
    </citation>
    <scope>NUCLEOTIDE SEQUENCE</scope>
    <source>
        <strain evidence="3">D49</strain>
    </source>
</reference>
<keyword evidence="4" id="KW-1185">Reference proteome</keyword>
<proteinExistence type="predicted"/>
<keyword evidence="2" id="KW-1133">Transmembrane helix</keyword>
<keyword evidence="2" id="KW-0472">Membrane</keyword>
<feature type="transmembrane region" description="Helical" evidence="2">
    <location>
        <begin position="12"/>
        <end position="41"/>
    </location>
</feature>
<accession>A0A9P7GDE2</accession>
<dbReference type="Proteomes" id="UP000717328">
    <property type="component" value="Unassembled WGS sequence"/>
</dbReference>
<organism evidence="3 4">
    <name type="scientific">Sphagnurus paluster</name>
    <dbReference type="NCBI Taxonomy" id="117069"/>
    <lineage>
        <taxon>Eukaryota</taxon>
        <taxon>Fungi</taxon>
        <taxon>Dikarya</taxon>
        <taxon>Basidiomycota</taxon>
        <taxon>Agaricomycotina</taxon>
        <taxon>Agaricomycetes</taxon>
        <taxon>Agaricomycetidae</taxon>
        <taxon>Agaricales</taxon>
        <taxon>Tricholomatineae</taxon>
        <taxon>Lyophyllaceae</taxon>
        <taxon>Sphagnurus</taxon>
    </lineage>
</organism>
<evidence type="ECO:0000313" key="3">
    <source>
        <dbReference type="EMBL" id="KAG5644952.1"/>
    </source>
</evidence>